<reference evidence="2 3" key="1">
    <citation type="journal article" date="2012" name="Eukaryot. Cell">
        <title>Draft genome sequence of CBS 2479, the standard type strain of Trichosporon asahii.</title>
        <authorList>
            <person name="Yang R.Y."/>
            <person name="Li H.T."/>
            <person name="Zhu H."/>
            <person name="Zhou G.P."/>
            <person name="Wang M."/>
            <person name="Wang L."/>
        </authorList>
    </citation>
    <scope>NUCLEOTIDE SEQUENCE [LARGE SCALE GENOMIC DNA]</scope>
    <source>
        <strain evidence="3">ATCC 90039 / CBS 2479 / JCM 2466 / KCTC 7840 / NCYC 2677 / UAMH 7654</strain>
    </source>
</reference>
<dbReference type="RefSeq" id="XP_014178261.1">
    <property type="nucleotide sequence ID" value="XM_014322786.1"/>
</dbReference>
<protein>
    <submittedName>
        <fullName evidence="2">Uncharacterized protein</fullName>
    </submittedName>
</protein>
<dbReference type="OrthoDB" id="2593121at2759"/>
<name>J6EQP6_TRIAS</name>
<sequence>MPPPKRRANGGGSRNTKRRKADDSNDSGTEKGGARPAFGVGMVKGREDEWSEPADVKTKVDFLELPVDALYRYLEVNDLLPRWDVSPWSEAPCTPRELARF</sequence>
<dbReference type="Proteomes" id="UP000002748">
    <property type="component" value="Unassembled WGS sequence"/>
</dbReference>
<dbReference type="HOGENOM" id="CLU_2293669_0_0_1"/>
<dbReference type="KEGG" id="tasa:A1Q1_04420"/>
<dbReference type="EMBL" id="ALBS01000275">
    <property type="protein sequence ID" value="EJT46819.1"/>
    <property type="molecule type" value="Genomic_DNA"/>
</dbReference>
<feature type="compositionally biased region" description="Basic and acidic residues" evidence="1">
    <location>
        <begin position="44"/>
        <end position="53"/>
    </location>
</feature>
<feature type="compositionally biased region" description="Basic and acidic residues" evidence="1">
    <location>
        <begin position="20"/>
        <end position="33"/>
    </location>
</feature>
<evidence type="ECO:0000256" key="1">
    <source>
        <dbReference type="SAM" id="MobiDB-lite"/>
    </source>
</evidence>
<gene>
    <name evidence="2" type="ORF">A1Q1_04420</name>
</gene>
<dbReference type="VEuPathDB" id="FungiDB:A1Q1_04420"/>
<evidence type="ECO:0000313" key="2">
    <source>
        <dbReference type="EMBL" id="EJT46819.1"/>
    </source>
</evidence>
<accession>J6EQP6</accession>
<proteinExistence type="predicted"/>
<organism evidence="2 3">
    <name type="scientific">Trichosporon asahii var. asahii (strain ATCC 90039 / CBS 2479 / JCM 2466 / KCTC 7840 / NBRC 103889/ NCYC 2677 / UAMH 7654)</name>
    <name type="common">Yeast</name>
    <dbReference type="NCBI Taxonomy" id="1186058"/>
    <lineage>
        <taxon>Eukaryota</taxon>
        <taxon>Fungi</taxon>
        <taxon>Dikarya</taxon>
        <taxon>Basidiomycota</taxon>
        <taxon>Agaricomycotina</taxon>
        <taxon>Tremellomycetes</taxon>
        <taxon>Trichosporonales</taxon>
        <taxon>Trichosporonaceae</taxon>
        <taxon>Trichosporon</taxon>
    </lineage>
</organism>
<feature type="region of interest" description="Disordered" evidence="1">
    <location>
        <begin position="1"/>
        <end position="53"/>
    </location>
</feature>
<dbReference type="GeneID" id="25987933"/>
<dbReference type="AlphaFoldDB" id="J6EQP6"/>
<comment type="caution">
    <text evidence="2">The sequence shown here is derived from an EMBL/GenBank/DDBJ whole genome shotgun (WGS) entry which is preliminary data.</text>
</comment>
<evidence type="ECO:0000313" key="3">
    <source>
        <dbReference type="Proteomes" id="UP000002748"/>
    </source>
</evidence>